<organism evidence="1 2">
    <name type="scientific">Deinococcus cavernae</name>
    <dbReference type="NCBI Taxonomy" id="2320857"/>
    <lineage>
        <taxon>Bacteria</taxon>
        <taxon>Thermotogati</taxon>
        <taxon>Deinococcota</taxon>
        <taxon>Deinococci</taxon>
        <taxon>Deinococcales</taxon>
        <taxon>Deinococcaceae</taxon>
        <taxon>Deinococcus</taxon>
    </lineage>
</organism>
<reference evidence="1 2" key="1">
    <citation type="submission" date="2018-09" db="EMBL/GenBank/DDBJ databases">
        <authorList>
            <person name="Zhu H."/>
        </authorList>
    </citation>
    <scope>NUCLEOTIDE SEQUENCE [LARGE SCALE GENOMIC DNA]</scope>
    <source>
        <strain evidence="1 2">K2S05-167</strain>
    </source>
</reference>
<accession>A0A418V9F4</accession>
<dbReference type="Proteomes" id="UP000286287">
    <property type="component" value="Unassembled WGS sequence"/>
</dbReference>
<keyword evidence="2" id="KW-1185">Reference proteome</keyword>
<gene>
    <name evidence="1" type="ORF">D3875_15620</name>
</gene>
<dbReference type="AlphaFoldDB" id="A0A418V9F4"/>
<dbReference type="Pfam" id="PF18944">
    <property type="entry name" value="DUF5691"/>
    <property type="match status" value="1"/>
</dbReference>
<comment type="caution">
    <text evidence="1">The sequence shown here is derived from an EMBL/GenBank/DDBJ whole genome shotgun (WGS) entry which is preliminary data.</text>
</comment>
<dbReference type="EMBL" id="QYUJ01000014">
    <property type="protein sequence ID" value="RJF72758.1"/>
    <property type="molecule type" value="Genomic_DNA"/>
</dbReference>
<proteinExistence type="predicted"/>
<protein>
    <submittedName>
        <fullName evidence="1">Uncharacterized protein</fullName>
    </submittedName>
</protein>
<sequence>MKDVQDLLAAALVGTSRTTPPLHAGTLLSEQLNAIQGDPEGVLLSRAALAGAVECAGRRAAPLQHDVPTPAPVDTLPEAPARVARHLPIVMNTPVVNEWLQLCAQAGWRIPHSALPGLLDLARFDTTLRVNLRPVLGERGVWLASLNPDWRFNATTFSEDAWLTATEAQKEGLFRDLREKIPGAARDLLTQQFKTEKAGARKRLLSVLQDTWTDEDATLEPLLENTLADRSREVQELARVLLQSLPGSAYNARMTERVAGMLQQEKVGLLGKLLGKQKVSLHLPETLDADAGRDGLTAIDPHKRVALDRFRELIQNTHPQALADALHLTPEQLFDLIQALGAADQLRWATLATRHVPTANVLQPCYPDDLALLQISAPETIAGRIGTHLQGQPDASHLLTLLSVLPGAWPVDLSEQVLNVIHGQVSRANQHQNDYRWEAVMQNAAHHAHPHASTAPLPPQEDSDDYHATYLRLRYAAMLRLLEQRRLMHDDFQEAQS</sequence>
<evidence type="ECO:0000313" key="1">
    <source>
        <dbReference type="EMBL" id="RJF72758.1"/>
    </source>
</evidence>
<evidence type="ECO:0000313" key="2">
    <source>
        <dbReference type="Proteomes" id="UP000286287"/>
    </source>
</evidence>
<dbReference type="InterPro" id="IPR043746">
    <property type="entry name" value="DUF5691"/>
</dbReference>
<name>A0A418V9F4_9DEIO</name>
<dbReference type="RefSeq" id="WP_119765201.1">
    <property type="nucleotide sequence ID" value="NZ_QYUJ01000014.1"/>
</dbReference>
<dbReference type="OrthoDB" id="73988at2"/>